<keyword evidence="6" id="KW-1185">Reference proteome</keyword>
<gene>
    <name evidence="5" type="ORF">DES41_104623</name>
</gene>
<dbReference type="PROSITE" id="PS01124">
    <property type="entry name" value="HTH_ARAC_FAMILY_2"/>
    <property type="match status" value="1"/>
</dbReference>
<name>A0A368XV10_9BURK</name>
<reference evidence="5 6" key="1">
    <citation type="submission" date="2018-07" db="EMBL/GenBank/DDBJ databases">
        <title>Genomic Encyclopedia of Type Strains, Phase IV (KMG-IV): sequencing the most valuable type-strain genomes for metagenomic binning, comparative biology and taxonomic classification.</title>
        <authorList>
            <person name="Goeker M."/>
        </authorList>
    </citation>
    <scope>NUCLEOTIDE SEQUENCE [LARGE SCALE GENOMIC DNA]</scope>
    <source>
        <strain evidence="5 6">DSM 21634</strain>
    </source>
</reference>
<proteinExistence type="predicted"/>
<organism evidence="5 6">
    <name type="scientific">Pseudorhodoferax soli</name>
    <dbReference type="NCBI Taxonomy" id="545864"/>
    <lineage>
        <taxon>Bacteria</taxon>
        <taxon>Pseudomonadati</taxon>
        <taxon>Pseudomonadota</taxon>
        <taxon>Betaproteobacteria</taxon>
        <taxon>Burkholderiales</taxon>
        <taxon>Comamonadaceae</taxon>
    </lineage>
</organism>
<dbReference type="GO" id="GO:0003700">
    <property type="term" value="F:DNA-binding transcription factor activity"/>
    <property type="evidence" value="ECO:0007669"/>
    <property type="project" value="InterPro"/>
</dbReference>
<dbReference type="Gene3D" id="1.10.10.60">
    <property type="entry name" value="Homeodomain-like"/>
    <property type="match status" value="2"/>
</dbReference>
<dbReference type="SUPFAM" id="SSF51215">
    <property type="entry name" value="Regulatory protein AraC"/>
    <property type="match status" value="1"/>
</dbReference>
<dbReference type="GO" id="GO:0043565">
    <property type="term" value="F:sequence-specific DNA binding"/>
    <property type="evidence" value="ECO:0007669"/>
    <property type="project" value="InterPro"/>
</dbReference>
<evidence type="ECO:0000256" key="1">
    <source>
        <dbReference type="ARBA" id="ARBA00023015"/>
    </source>
</evidence>
<dbReference type="InterPro" id="IPR009057">
    <property type="entry name" value="Homeodomain-like_sf"/>
</dbReference>
<dbReference type="InterPro" id="IPR050204">
    <property type="entry name" value="AraC_XylS_family_regulators"/>
</dbReference>
<keyword evidence="3" id="KW-0804">Transcription</keyword>
<dbReference type="Pfam" id="PF12833">
    <property type="entry name" value="HTH_18"/>
    <property type="match status" value="1"/>
</dbReference>
<dbReference type="Proteomes" id="UP000252884">
    <property type="component" value="Unassembled WGS sequence"/>
</dbReference>
<dbReference type="InterPro" id="IPR003313">
    <property type="entry name" value="AraC-bd"/>
</dbReference>
<evidence type="ECO:0000313" key="5">
    <source>
        <dbReference type="EMBL" id="RCW71803.1"/>
    </source>
</evidence>
<protein>
    <submittedName>
        <fullName evidence="5">AraC family transcriptional regulator</fullName>
    </submittedName>
</protein>
<keyword evidence="2" id="KW-0238">DNA-binding</keyword>
<evidence type="ECO:0000313" key="6">
    <source>
        <dbReference type="Proteomes" id="UP000252884"/>
    </source>
</evidence>
<dbReference type="SUPFAM" id="SSF46689">
    <property type="entry name" value="Homeodomain-like"/>
    <property type="match status" value="2"/>
</dbReference>
<dbReference type="EMBL" id="QPJK01000004">
    <property type="protein sequence ID" value="RCW71803.1"/>
    <property type="molecule type" value="Genomic_DNA"/>
</dbReference>
<keyword evidence="1" id="KW-0805">Transcription regulation</keyword>
<dbReference type="PANTHER" id="PTHR46796:SF2">
    <property type="entry name" value="TRANSCRIPTIONAL REGULATORY PROTEIN"/>
    <property type="match status" value="1"/>
</dbReference>
<evidence type="ECO:0000256" key="3">
    <source>
        <dbReference type="ARBA" id="ARBA00023163"/>
    </source>
</evidence>
<evidence type="ECO:0000259" key="4">
    <source>
        <dbReference type="PROSITE" id="PS01124"/>
    </source>
</evidence>
<dbReference type="InterPro" id="IPR018060">
    <property type="entry name" value="HTH_AraC"/>
</dbReference>
<dbReference type="AlphaFoldDB" id="A0A368XV10"/>
<dbReference type="OrthoDB" id="9178898at2"/>
<dbReference type="SMART" id="SM00342">
    <property type="entry name" value="HTH_ARAC"/>
    <property type="match status" value="1"/>
</dbReference>
<comment type="caution">
    <text evidence="5">The sequence shown here is derived from an EMBL/GenBank/DDBJ whole genome shotgun (WGS) entry which is preliminary data.</text>
</comment>
<accession>A0A368XV10</accession>
<sequence>MSDPLRIIHGTFGRVVLVRLDHSMALHAHRECHIVFKIGGADIDIDFGIGRKEYPVTAHSALLINAWEPHFYNFRETEQKTVLLALYLNPHWLKQVDRRFAYSAHPKFFARPVQVLTPLLERGRDDVMDALAQREPPSPRDMENLIASIFAEILTLAPPRDLLHFAGERGELDYDARIRRIVERMLSCEEPTATPEDMAVESGLSRAQFFRLFRKSTGMPPALFINMLKMECGLRKVAQRDIKLQDIAYDLGFDTAGNFTRFFVGMQGFAPSKYRRIVELM</sequence>
<feature type="domain" description="HTH araC/xylS-type" evidence="4">
    <location>
        <begin position="176"/>
        <end position="277"/>
    </location>
</feature>
<dbReference type="InterPro" id="IPR037923">
    <property type="entry name" value="HTH-like"/>
</dbReference>
<evidence type="ECO:0000256" key="2">
    <source>
        <dbReference type="ARBA" id="ARBA00023125"/>
    </source>
</evidence>
<dbReference type="Pfam" id="PF02311">
    <property type="entry name" value="AraC_binding"/>
    <property type="match status" value="1"/>
</dbReference>
<dbReference type="PANTHER" id="PTHR46796">
    <property type="entry name" value="HTH-TYPE TRANSCRIPTIONAL ACTIVATOR RHAS-RELATED"/>
    <property type="match status" value="1"/>
</dbReference>